<reference evidence="1 2" key="1">
    <citation type="submission" date="2020-08" db="EMBL/GenBank/DDBJ databases">
        <authorList>
            <person name="Ren C."/>
            <person name="Gu Y."/>
            <person name="Xu Y."/>
        </authorList>
    </citation>
    <scope>NUCLEOTIDE SEQUENCE [LARGE SCALE GENOMIC DNA]</scope>
    <source>
        <strain evidence="1 2">LBM18003</strain>
    </source>
</reference>
<proteinExistence type="predicted"/>
<name>A0A7G9WJ82_9FIRM</name>
<accession>A0A7G9WJ82</accession>
<evidence type="ECO:0000313" key="2">
    <source>
        <dbReference type="Proteomes" id="UP000516046"/>
    </source>
</evidence>
<dbReference type="AlphaFoldDB" id="A0A7G9WJ82"/>
<dbReference type="Proteomes" id="UP000516046">
    <property type="component" value="Chromosome"/>
</dbReference>
<protein>
    <submittedName>
        <fullName evidence="1">Uncharacterized protein</fullName>
    </submittedName>
</protein>
<dbReference type="KEGG" id="caml:H6X83_03680"/>
<sequence>MEPLRDLPLGFGMALFENERAAQNFEAMDHIAQQTVLQEARAVRSKNDMRALVRRIGGEADG</sequence>
<keyword evidence="2" id="KW-1185">Reference proteome</keyword>
<evidence type="ECO:0000313" key="1">
    <source>
        <dbReference type="EMBL" id="QNO18744.1"/>
    </source>
</evidence>
<organism evidence="1 2">
    <name type="scientific">Caproicibacterium amylolyticum</name>
    <dbReference type="NCBI Taxonomy" id="2766537"/>
    <lineage>
        <taxon>Bacteria</taxon>
        <taxon>Bacillati</taxon>
        <taxon>Bacillota</taxon>
        <taxon>Clostridia</taxon>
        <taxon>Eubacteriales</taxon>
        <taxon>Oscillospiraceae</taxon>
        <taxon>Caproicibacterium</taxon>
    </lineage>
</organism>
<gene>
    <name evidence="1" type="ORF">H6X83_03680</name>
</gene>
<dbReference type="EMBL" id="CP060696">
    <property type="protein sequence ID" value="QNO18744.1"/>
    <property type="molecule type" value="Genomic_DNA"/>
</dbReference>
<dbReference type="RefSeq" id="WP_212507812.1">
    <property type="nucleotide sequence ID" value="NZ_CP060696.1"/>
</dbReference>